<dbReference type="AlphaFoldDB" id="A0A090MT76"/>
<name>A0A090MT76_STRRB</name>
<dbReference type="RefSeq" id="XP_024500737.1">
    <property type="nucleotide sequence ID" value="XM_024646568.1"/>
</dbReference>
<reference evidence="3" key="3">
    <citation type="submission" date="2020-12" db="UniProtKB">
        <authorList>
            <consortium name="WormBaseParasite"/>
        </authorList>
    </citation>
    <scope>IDENTIFICATION</scope>
</reference>
<evidence type="ECO:0000313" key="4">
    <source>
        <dbReference type="WormBase" id="SRAE_0000065000"/>
    </source>
</evidence>
<proteinExistence type="predicted"/>
<accession>A0A090MT76</accession>
<dbReference type="CTD" id="36373896"/>
<dbReference type="Proteomes" id="UP000035682">
    <property type="component" value="Unplaced"/>
</dbReference>
<evidence type="ECO:0000313" key="1">
    <source>
        <dbReference type="EMBL" id="CEF61528.1"/>
    </source>
</evidence>
<reference evidence="2" key="2">
    <citation type="submission" date="2014-09" db="EMBL/GenBank/DDBJ databases">
        <authorList>
            <person name="Martin A.A."/>
        </authorList>
    </citation>
    <scope>NUCLEOTIDE SEQUENCE</scope>
    <source>
        <strain evidence="2">ED321</strain>
    </source>
</reference>
<dbReference type="GeneID" id="36373896"/>
<dbReference type="WBParaSite" id="SRAE_0000065000.1">
    <property type="protein sequence ID" value="SRAE_0000065000.1"/>
    <property type="gene ID" value="WBGene00256398"/>
</dbReference>
<dbReference type="WormBase" id="SRAE_0000065000">
    <property type="protein sequence ID" value="SRP04091"/>
    <property type="gene ID" value="WBGene00256398"/>
</dbReference>
<gene>
    <name evidence="1 3 4" type="ORF">SRAE_0000065000</name>
</gene>
<keyword evidence="2" id="KW-1185">Reference proteome</keyword>
<evidence type="ECO:0000313" key="2">
    <source>
        <dbReference type="Proteomes" id="UP000035682"/>
    </source>
</evidence>
<sequence length="429" mass="50056">MAVHVNFSNFLKRIIEENEEFIENETIKLQLFGDELNCSTFNDGFSEFLHVAVRVKKLFRDMSKLSSIYTLALLPTYGIKKFGGKPINGRYYEFFKNLFSRFNDEKTITINNKRITFKIVEILSDHCFLDVFFNVNAANNEFGSIPSCRICTIPPCEYRNFNTVQKIEENDEVYGKNVTRNPIFSEINPEIYSDYFHDICHGILPINTYIVLQRLCSFNILEITIFTLSGLLYDCHIRRGENIVQDIRNILKSNIISSKLNLTPETYRKCITFYSGYRNLEVGYCLVLLIQDLLQKYPNSLIILCRNSIKSCLDLYELCLKKDILSDIEKKKVIEKSNQIVESSIKLYNNQFGFSKKLHYILHYHKILNINGGTFCDLGTDRFEAAHQPCKKFYQSSKNHKVPAMTIIRKYLVKNELFKALKKYLIDVA</sequence>
<organism evidence="1">
    <name type="scientific">Strongyloides ratti</name>
    <name type="common">Parasitic roundworm</name>
    <dbReference type="NCBI Taxonomy" id="34506"/>
    <lineage>
        <taxon>Eukaryota</taxon>
        <taxon>Metazoa</taxon>
        <taxon>Ecdysozoa</taxon>
        <taxon>Nematoda</taxon>
        <taxon>Chromadorea</taxon>
        <taxon>Rhabditida</taxon>
        <taxon>Tylenchina</taxon>
        <taxon>Panagrolaimomorpha</taxon>
        <taxon>Strongyloidoidea</taxon>
        <taxon>Strongyloididae</taxon>
        <taxon>Strongyloides</taxon>
    </lineage>
</organism>
<protein>
    <submittedName>
        <fullName evidence="1 3">Uncharacterized protein</fullName>
    </submittedName>
</protein>
<dbReference type="OrthoDB" id="10044445at2759"/>
<dbReference type="EMBL" id="LN609410">
    <property type="protein sequence ID" value="CEF61528.1"/>
    <property type="molecule type" value="Genomic_DNA"/>
</dbReference>
<reference evidence="1" key="1">
    <citation type="submission" date="2014-09" db="EMBL/GenBank/DDBJ databases">
        <authorList>
            <person name="Aslett A.Martin."/>
        </authorList>
    </citation>
    <scope>NUCLEOTIDE SEQUENCE</scope>
    <source>
        <strain evidence="1">ED321 Heterogonic</strain>
    </source>
</reference>
<evidence type="ECO:0000313" key="3">
    <source>
        <dbReference type="WBParaSite" id="SRAE_0000065000.1"/>
    </source>
</evidence>